<accession>A0A1X7GH68</accession>
<keyword evidence="1" id="KW-0732">Signal</keyword>
<evidence type="ECO:0000313" key="2">
    <source>
        <dbReference type="EMBL" id="SMF69602.1"/>
    </source>
</evidence>
<organism evidence="2 3">
    <name type="scientific">Allosphingosinicella indica</name>
    <dbReference type="NCBI Taxonomy" id="941907"/>
    <lineage>
        <taxon>Bacteria</taxon>
        <taxon>Pseudomonadati</taxon>
        <taxon>Pseudomonadota</taxon>
        <taxon>Alphaproteobacteria</taxon>
        <taxon>Sphingomonadales</taxon>
        <taxon>Sphingomonadaceae</taxon>
        <taxon>Allosphingosinicella</taxon>
    </lineage>
</organism>
<sequence>MFRHLVACIALAAPIAVAQAQVENSSVQAPGEWVLEIAPNGCLVHAATPTGTTVSVWGRAGEDSLRFLVQNPTWNSLQDGGKYDLQVGFDGKSQFPLEAVARQNLDQDGPGLTFAVSPAAEKEGVNFLDSFAAADGMHISQDGKRLETMALKDNRTAMGALAKCLSMVYQSMANAAAAQTPDGSAAGVVEVSADATPL</sequence>
<gene>
    <name evidence="2" type="ORF">SAMN06295910_1750</name>
</gene>
<dbReference type="Proteomes" id="UP000192934">
    <property type="component" value="Chromosome I"/>
</dbReference>
<feature type="chain" id="PRO_5012462776" evidence="1">
    <location>
        <begin position="21"/>
        <end position="198"/>
    </location>
</feature>
<evidence type="ECO:0000313" key="3">
    <source>
        <dbReference type="Proteomes" id="UP000192934"/>
    </source>
</evidence>
<keyword evidence="3" id="KW-1185">Reference proteome</keyword>
<dbReference type="AlphaFoldDB" id="A0A1X7GH68"/>
<name>A0A1X7GH68_9SPHN</name>
<dbReference type="EMBL" id="LT840185">
    <property type="protein sequence ID" value="SMF69602.1"/>
    <property type="molecule type" value="Genomic_DNA"/>
</dbReference>
<feature type="signal peptide" evidence="1">
    <location>
        <begin position="1"/>
        <end position="20"/>
    </location>
</feature>
<reference evidence="3" key="1">
    <citation type="submission" date="2017-04" db="EMBL/GenBank/DDBJ databases">
        <authorList>
            <person name="Varghese N."/>
            <person name="Submissions S."/>
        </authorList>
    </citation>
    <scope>NUCLEOTIDE SEQUENCE [LARGE SCALE GENOMIC DNA]</scope>
    <source>
        <strain evidence="3">Dd16</strain>
    </source>
</reference>
<protein>
    <submittedName>
        <fullName evidence="2">Uncharacterized protein</fullName>
    </submittedName>
</protein>
<evidence type="ECO:0000256" key="1">
    <source>
        <dbReference type="SAM" id="SignalP"/>
    </source>
</evidence>
<proteinExistence type="predicted"/>